<comment type="caution">
    <text evidence="1">The sequence shown here is derived from an EMBL/GenBank/DDBJ whole genome shotgun (WGS) entry which is preliminary data.</text>
</comment>
<organism evidence="1 2">
    <name type="scientific">Gigaspora margarita</name>
    <dbReference type="NCBI Taxonomy" id="4874"/>
    <lineage>
        <taxon>Eukaryota</taxon>
        <taxon>Fungi</taxon>
        <taxon>Fungi incertae sedis</taxon>
        <taxon>Mucoromycota</taxon>
        <taxon>Glomeromycotina</taxon>
        <taxon>Glomeromycetes</taxon>
        <taxon>Diversisporales</taxon>
        <taxon>Gigasporaceae</taxon>
        <taxon>Gigaspora</taxon>
    </lineage>
</organism>
<protein>
    <submittedName>
        <fullName evidence="1">31715_t:CDS:1</fullName>
    </submittedName>
</protein>
<dbReference type="Proteomes" id="UP000789901">
    <property type="component" value="Unassembled WGS sequence"/>
</dbReference>
<gene>
    <name evidence="1" type="ORF">GMARGA_LOCUS21107</name>
</gene>
<reference evidence="1 2" key="1">
    <citation type="submission" date="2021-06" db="EMBL/GenBank/DDBJ databases">
        <authorList>
            <person name="Kallberg Y."/>
            <person name="Tangrot J."/>
            <person name="Rosling A."/>
        </authorList>
    </citation>
    <scope>NUCLEOTIDE SEQUENCE [LARGE SCALE GENOMIC DNA]</scope>
    <source>
        <strain evidence="1 2">120-4 pot B 10/14</strain>
    </source>
</reference>
<feature type="non-terminal residue" evidence="1">
    <location>
        <position position="1"/>
    </location>
</feature>
<evidence type="ECO:0000313" key="1">
    <source>
        <dbReference type="EMBL" id="CAG8790140.1"/>
    </source>
</evidence>
<accession>A0ABN7VQ14</accession>
<sequence>DCGPPNNCGASNDSPVIGNFALASSYLQQADSQVSLPNALVDLEVSDLNQRNGLSCNMLAKLDQNIS</sequence>
<name>A0ABN7VQ14_GIGMA</name>
<evidence type="ECO:0000313" key="2">
    <source>
        <dbReference type="Proteomes" id="UP000789901"/>
    </source>
</evidence>
<proteinExistence type="predicted"/>
<keyword evidence="2" id="KW-1185">Reference proteome</keyword>
<dbReference type="EMBL" id="CAJVQB010019167">
    <property type="protein sequence ID" value="CAG8790140.1"/>
    <property type="molecule type" value="Genomic_DNA"/>
</dbReference>